<proteinExistence type="predicted"/>
<name>A0AAT9LA61_9FIRM</name>
<evidence type="ECO:0000313" key="1">
    <source>
        <dbReference type="EMBL" id="QUL97628.1"/>
    </source>
</evidence>
<dbReference type="KEGG" id="fcz:IMF26_05730"/>
<dbReference type="AlphaFoldDB" id="A0AAT9LA61"/>
<reference evidence="1" key="1">
    <citation type="submission" date="2020-10" db="EMBL/GenBank/DDBJ databases">
        <authorList>
            <person name="Kadnikov V."/>
            <person name="Beletsky A.V."/>
            <person name="Mardanov A.V."/>
            <person name="Karnachuk O.V."/>
            <person name="Ravin N.V."/>
        </authorList>
    </citation>
    <scope>NUCLEOTIDE SEQUENCE</scope>
    <source>
        <strain evidence="1">Bu02</strain>
    </source>
</reference>
<accession>A0AAT9LA61</accession>
<gene>
    <name evidence="1" type="ORF">IMF26_05730</name>
</gene>
<protein>
    <submittedName>
        <fullName evidence="1">Uncharacterized protein</fullName>
    </submittedName>
</protein>
<dbReference type="EMBL" id="CP062796">
    <property type="protein sequence ID" value="QUL97628.1"/>
    <property type="molecule type" value="Genomic_DNA"/>
</dbReference>
<sequence length="147" mass="16310">MTTGSNKIILGGLEVGPEDPAPSALVAVSYSTRDAAEKAARMILSLQNGTKPFKSGPPVYVGDTRIRVALTRDLRSDDVLCEVSIKVNPKHLTYWFYAACRVPKGELDTFLELFEFRKCYVFTVAHGQTVLVETLNLIKYTIDRRGV</sequence>
<organism evidence="1">
    <name type="scientific">Candidatus Fermentithermobacillus carboniphilus</name>
    <dbReference type="NCBI Taxonomy" id="3085328"/>
    <lineage>
        <taxon>Bacteria</taxon>
        <taxon>Bacillati</taxon>
        <taxon>Bacillota</taxon>
        <taxon>Candidatus Fermentithermobacillia</taxon>
        <taxon>Candidatus Fermentithermobacillales</taxon>
        <taxon>Candidatus Fermentithermobacillaceae</taxon>
        <taxon>Candidatus Fermentithermobacillus</taxon>
    </lineage>
</organism>
<reference evidence="1" key="2">
    <citation type="journal article" date="2023" name="Biology">
        <title>Prokaryotic Life Associated with Coal-Fire Gas Vents Revealed by Metagenomics.</title>
        <authorList>
            <person name="Kadnikov V.V."/>
            <person name="Mardanov A.V."/>
            <person name="Beletsky A.V."/>
            <person name="Karnachuk O.V."/>
            <person name="Ravin N.V."/>
        </authorList>
    </citation>
    <scope>NUCLEOTIDE SEQUENCE</scope>
    <source>
        <strain evidence="1">Bu02</strain>
    </source>
</reference>